<sequence length="83" mass="8986">MYSYKTKGVCSREIQFDVENDIIKEVRFIGGCMGNTQGVAALAKGRNIDEVINTIKGIDCGGRGTSCPDQLALALIAYKEQQA</sequence>
<protein>
    <recommendedName>
        <fullName evidence="2">ribonucleoside-diphosphate reductase</fullName>
        <ecNumber evidence="2">1.17.4.1</ecNumber>
    </recommendedName>
</protein>
<dbReference type="InterPro" id="IPR024434">
    <property type="entry name" value="TSCPD_dom"/>
</dbReference>
<dbReference type="OrthoDB" id="9801525at2"/>
<evidence type="ECO:0000313" key="7">
    <source>
        <dbReference type="EMBL" id="CUM90308.1"/>
    </source>
</evidence>
<dbReference type="Pfam" id="PF12637">
    <property type="entry name" value="TSCPD"/>
    <property type="match status" value="1"/>
</dbReference>
<evidence type="ECO:0000256" key="3">
    <source>
        <dbReference type="ARBA" id="ARBA00022634"/>
    </source>
</evidence>
<dbReference type="AlphaFoldDB" id="A0A173SM96"/>
<proteinExistence type="inferred from homology"/>
<dbReference type="Proteomes" id="UP000286561">
    <property type="component" value="Unassembled WGS sequence"/>
</dbReference>
<dbReference type="EMBL" id="QRQO01000009">
    <property type="protein sequence ID" value="RHN15278.1"/>
    <property type="molecule type" value="Genomic_DNA"/>
</dbReference>
<feature type="domain" description="TSCPD" evidence="6">
    <location>
        <begin position="4"/>
        <end position="78"/>
    </location>
</feature>
<organism evidence="7 12">
    <name type="scientific">Anaerobutyricum hallii</name>
    <dbReference type="NCBI Taxonomy" id="39488"/>
    <lineage>
        <taxon>Bacteria</taxon>
        <taxon>Bacillati</taxon>
        <taxon>Bacillota</taxon>
        <taxon>Clostridia</taxon>
        <taxon>Lachnospirales</taxon>
        <taxon>Lachnospiraceae</taxon>
        <taxon>Anaerobutyricum</taxon>
    </lineage>
</organism>
<dbReference type="EMBL" id="CYYC01000009">
    <property type="protein sequence ID" value="CUM90308.1"/>
    <property type="molecule type" value="Genomic_DNA"/>
</dbReference>
<evidence type="ECO:0000256" key="4">
    <source>
        <dbReference type="ARBA" id="ARBA00022741"/>
    </source>
</evidence>
<evidence type="ECO:0000313" key="8">
    <source>
        <dbReference type="EMBL" id="CUO13143.1"/>
    </source>
</evidence>
<dbReference type="EC" id="1.17.4.1" evidence="2"/>
<dbReference type="Proteomes" id="UP000095679">
    <property type="component" value="Unassembled WGS sequence"/>
</dbReference>
<evidence type="ECO:0000256" key="5">
    <source>
        <dbReference type="ARBA" id="ARBA00047754"/>
    </source>
</evidence>
<evidence type="ECO:0000313" key="12">
    <source>
        <dbReference type="Proteomes" id="UP000095390"/>
    </source>
</evidence>
<dbReference type="Proteomes" id="UP000283700">
    <property type="component" value="Unassembled WGS sequence"/>
</dbReference>
<dbReference type="EMBL" id="CYZL01000008">
    <property type="protein sequence ID" value="CUO13143.1"/>
    <property type="molecule type" value="Genomic_DNA"/>
</dbReference>
<evidence type="ECO:0000259" key="6">
    <source>
        <dbReference type="Pfam" id="PF12637"/>
    </source>
</evidence>
<dbReference type="GeneID" id="75049799"/>
<comment type="catalytic activity">
    <reaction evidence="5">
        <text>a 2'-deoxyribonucleoside 5'-diphosphate + [thioredoxin]-disulfide + H2O = a ribonucleoside 5'-diphosphate + [thioredoxin]-dithiol</text>
        <dbReference type="Rhea" id="RHEA:23252"/>
        <dbReference type="Rhea" id="RHEA-COMP:10698"/>
        <dbReference type="Rhea" id="RHEA-COMP:10700"/>
        <dbReference type="ChEBI" id="CHEBI:15377"/>
        <dbReference type="ChEBI" id="CHEBI:29950"/>
        <dbReference type="ChEBI" id="CHEBI:50058"/>
        <dbReference type="ChEBI" id="CHEBI:57930"/>
        <dbReference type="ChEBI" id="CHEBI:73316"/>
        <dbReference type="EC" id="1.17.4.1"/>
    </reaction>
</comment>
<gene>
    <name evidence="10" type="ORF">DW833_13625</name>
    <name evidence="9" type="ORF">DW972_09695</name>
    <name evidence="11" type="ORF">DWZ29_04665</name>
    <name evidence="8" type="ORF">ERS852450_01234</name>
    <name evidence="7" type="ORF">ERS852578_00974</name>
</gene>
<dbReference type="RefSeq" id="WP_005343960.1">
    <property type="nucleotide sequence ID" value="NZ_BLYK01000006.1"/>
</dbReference>
<reference evidence="12 13" key="1">
    <citation type="submission" date="2015-09" db="EMBL/GenBank/DDBJ databases">
        <authorList>
            <consortium name="Pathogen Informatics"/>
        </authorList>
    </citation>
    <scope>NUCLEOTIDE SEQUENCE [LARGE SCALE GENOMIC DNA]</scope>
    <source>
        <strain evidence="8 13">2789STDY5834835</strain>
        <strain evidence="7 12">2789STDY5834966</strain>
    </source>
</reference>
<comment type="similarity">
    <text evidence="1">Belongs to the ribonucleoside diphosphate reductase class-2 family.</text>
</comment>
<evidence type="ECO:0000313" key="16">
    <source>
        <dbReference type="Proteomes" id="UP000286561"/>
    </source>
</evidence>
<evidence type="ECO:0000313" key="9">
    <source>
        <dbReference type="EMBL" id="RGZ81867.1"/>
    </source>
</evidence>
<reference evidence="14 15" key="2">
    <citation type="submission" date="2018-08" db="EMBL/GenBank/DDBJ databases">
        <title>A genome reference for cultivated species of the human gut microbiota.</title>
        <authorList>
            <person name="Zou Y."/>
            <person name="Xue W."/>
            <person name="Luo G."/>
        </authorList>
    </citation>
    <scope>NUCLEOTIDE SEQUENCE [LARGE SCALE GENOMIC DNA]</scope>
    <source>
        <strain evidence="11 14">AF31-17AC</strain>
        <strain evidence="10 15">AM34-3LB</strain>
        <strain evidence="9 16">AM48-23BH</strain>
    </source>
</reference>
<evidence type="ECO:0000313" key="13">
    <source>
        <dbReference type="Proteomes" id="UP000095679"/>
    </source>
</evidence>
<evidence type="ECO:0000313" key="15">
    <source>
        <dbReference type="Proteomes" id="UP000284621"/>
    </source>
</evidence>
<evidence type="ECO:0000313" key="14">
    <source>
        <dbReference type="Proteomes" id="UP000283700"/>
    </source>
</evidence>
<name>A0A173SM96_9FIRM</name>
<evidence type="ECO:0000256" key="2">
    <source>
        <dbReference type="ARBA" id="ARBA00012274"/>
    </source>
</evidence>
<evidence type="ECO:0000313" key="10">
    <source>
        <dbReference type="EMBL" id="RHC61033.1"/>
    </source>
</evidence>
<keyword evidence="15" id="KW-1185">Reference proteome</keyword>
<keyword evidence="4" id="KW-0547">Nucleotide-binding</keyword>
<dbReference type="EMBL" id="QSID01000018">
    <property type="protein sequence ID" value="RHC61033.1"/>
    <property type="molecule type" value="Genomic_DNA"/>
</dbReference>
<dbReference type="GO" id="GO:0071897">
    <property type="term" value="P:DNA biosynthetic process"/>
    <property type="evidence" value="ECO:0007669"/>
    <property type="project" value="UniProtKB-KW"/>
</dbReference>
<keyword evidence="3" id="KW-0237">DNA synthesis</keyword>
<dbReference type="GO" id="GO:0000166">
    <property type="term" value="F:nucleotide binding"/>
    <property type="evidence" value="ECO:0007669"/>
    <property type="project" value="UniProtKB-KW"/>
</dbReference>
<dbReference type="GO" id="GO:0004748">
    <property type="term" value="F:ribonucleoside-diphosphate reductase activity, thioredoxin disulfide as acceptor"/>
    <property type="evidence" value="ECO:0007669"/>
    <property type="project" value="UniProtKB-EC"/>
</dbReference>
<evidence type="ECO:0000256" key="1">
    <source>
        <dbReference type="ARBA" id="ARBA00007405"/>
    </source>
</evidence>
<evidence type="ECO:0000313" key="11">
    <source>
        <dbReference type="EMBL" id="RHN15278.1"/>
    </source>
</evidence>
<dbReference type="Proteomes" id="UP000284621">
    <property type="component" value="Unassembled WGS sequence"/>
</dbReference>
<dbReference type="Proteomes" id="UP000095390">
    <property type="component" value="Unassembled WGS sequence"/>
</dbReference>
<accession>A0A173SM96</accession>
<dbReference type="EMBL" id="QSEP01000060">
    <property type="protein sequence ID" value="RGZ81867.1"/>
    <property type="molecule type" value="Genomic_DNA"/>
</dbReference>
<dbReference type="InterPro" id="IPR023806">
    <property type="entry name" value="CHP03905"/>
</dbReference>
<dbReference type="NCBIfam" id="TIGR03905">
    <property type="entry name" value="TIGR03905_4_Cys"/>
    <property type="match status" value="1"/>
</dbReference>